<dbReference type="HOGENOM" id="CLU_1439760_0_0_10"/>
<proteinExistence type="predicted"/>
<evidence type="ECO:0000313" key="2">
    <source>
        <dbReference type="Proteomes" id="UP000005631"/>
    </source>
</evidence>
<accession>G8R2G1</accession>
<keyword evidence="2" id="KW-1185">Reference proteome</keyword>
<evidence type="ECO:0000313" key="1">
    <source>
        <dbReference type="EMBL" id="AEV33973.1"/>
    </source>
</evidence>
<gene>
    <name evidence="1" type="ordered locus">Oweho_3018</name>
</gene>
<dbReference type="AlphaFoldDB" id="G8R2G1"/>
<protein>
    <submittedName>
        <fullName evidence="1">Uncharacterized protein</fullName>
    </submittedName>
</protein>
<dbReference type="EMBL" id="CP003156">
    <property type="protein sequence ID" value="AEV33973.1"/>
    <property type="molecule type" value="Genomic_DNA"/>
</dbReference>
<dbReference type="KEGG" id="oho:Oweho_3018"/>
<organism evidence="1 2">
    <name type="scientific">Owenweeksia hongkongensis (strain DSM 17368 / CIP 108786 / JCM 12287 / NRRL B-23963 / UST20020801)</name>
    <dbReference type="NCBI Taxonomy" id="926562"/>
    <lineage>
        <taxon>Bacteria</taxon>
        <taxon>Pseudomonadati</taxon>
        <taxon>Bacteroidota</taxon>
        <taxon>Flavobacteriia</taxon>
        <taxon>Flavobacteriales</taxon>
        <taxon>Owenweeksiaceae</taxon>
        <taxon>Owenweeksia</taxon>
    </lineage>
</organism>
<sequence>MLVLLPGFTLGGNQVLEAGIKVTSKYPVQVVQVTDVGLLDSLKGMHTWPRDCVISEATAISPVLASQSNYMVNGPNFKLADERERQMHFWAYAIDDSTRLGMRLNTTSFNGVPIDTFFYKDLDEGDVYYLFSQASMPPAPLDWGRSFSGSDVIGLNEPILLFAGTPSWVWGRFCVNNVSDFLGGARNL</sequence>
<reference evidence="1 2" key="1">
    <citation type="journal article" date="2012" name="Stand. Genomic Sci.">
        <title>Genome sequence of the orange-pigmented seawater bacterium Owenweeksia hongkongensis type strain (UST20020801(T)).</title>
        <authorList>
            <person name="Riedel T."/>
            <person name="Held B."/>
            <person name="Nolan M."/>
            <person name="Lucas S."/>
            <person name="Lapidus A."/>
            <person name="Tice H."/>
            <person name="Del Rio T.G."/>
            <person name="Cheng J.F."/>
            <person name="Han C."/>
            <person name="Tapia R."/>
            <person name="Goodwin L.A."/>
            <person name="Pitluck S."/>
            <person name="Liolios K."/>
            <person name="Mavromatis K."/>
            <person name="Pagani I."/>
            <person name="Ivanova N."/>
            <person name="Mikhailova N."/>
            <person name="Pati A."/>
            <person name="Chen A."/>
            <person name="Palaniappan K."/>
            <person name="Rohde M."/>
            <person name="Tindall B.J."/>
            <person name="Detter J.C."/>
            <person name="Goker M."/>
            <person name="Woyke T."/>
            <person name="Bristow J."/>
            <person name="Eisen J.A."/>
            <person name="Markowitz V."/>
            <person name="Hugenholtz P."/>
            <person name="Klenk H.P."/>
            <person name="Kyrpides N.C."/>
        </authorList>
    </citation>
    <scope>NUCLEOTIDE SEQUENCE</scope>
    <source>
        <strain evidence="2">DSM 17368 / JCM 12287 / NRRL B-23963</strain>
    </source>
</reference>
<dbReference type="Proteomes" id="UP000005631">
    <property type="component" value="Chromosome"/>
</dbReference>
<name>G8R2G1_OWEHD</name>